<keyword evidence="2 4" id="KW-0808">Transferase</keyword>
<sequence length="377" mass="39017">MKKIIIAPDSFKGTMTSIEICNYIGERIAAFLPEAQVVKVPIADGGEGTVDAYLSGIGGTRRKKTVTGPMGTPVEAEYGILPDGKTAVIEMAAASGLPLVDGPKSPMDATTFGTGELIADAVESGCTKIILGIGGSATNDGGIGALSALGVRFLDADGKAVTPDGKGLAQIESIDESGLCQALRGVTLTIACDVKNPLAGKNGAAHVFGPQKGATPEMVEALDAGLLHYNGVLTRHTGVDRKDKSGMGAAGGIGLSLEAFLHAKMLPGIDLILDTADFDKKIQGADLIITGEGKIDGQSKQGKVPVGVAWRAKKQNVPVVALVGDVGAGYEELYEEGITAIFSTNKAAVPYEQARRTSVEDLKFLTESLLRFYCAVR</sequence>
<evidence type="ECO:0000256" key="1">
    <source>
        <dbReference type="ARBA" id="ARBA00006284"/>
    </source>
</evidence>
<dbReference type="InterPro" id="IPR018193">
    <property type="entry name" value="Glyc_kinase_flavodox-like_fold"/>
</dbReference>
<dbReference type="InterPro" id="IPR004381">
    <property type="entry name" value="Glycerate_kinase"/>
</dbReference>
<dbReference type="InterPro" id="IPR018197">
    <property type="entry name" value="Glycerate_kinase_RE-like"/>
</dbReference>
<dbReference type="InterPro" id="IPR036129">
    <property type="entry name" value="Glycerate_kinase_sf"/>
</dbReference>
<evidence type="ECO:0000313" key="5">
    <source>
        <dbReference type="EMBL" id="XCC62034.1"/>
    </source>
</evidence>
<dbReference type="Pfam" id="PF02595">
    <property type="entry name" value="Gly_kinase"/>
    <property type="match status" value="1"/>
</dbReference>
<keyword evidence="3 4" id="KW-0418">Kinase</keyword>
<dbReference type="GO" id="GO:0031388">
    <property type="term" value="P:organic acid phosphorylation"/>
    <property type="evidence" value="ECO:0007669"/>
    <property type="project" value="UniProtKB-UniRule"/>
</dbReference>
<evidence type="ECO:0000256" key="4">
    <source>
        <dbReference type="PIRNR" id="PIRNR006078"/>
    </source>
</evidence>
<dbReference type="GO" id="GO:0008887">
    <property type="term" value="F:glycerate kinase activity"/>
    <property type="evidence" value="ECO:0007669"/>
    <property type="project" value="UniProtKB-UniRule"/>
</dbReference>
<dbReference type="PIRSF" id="PIRSF006078">
    <property type="entry name" value="GlxK"/>
    <property type="match status" value="1"/>
</dbReference>
<organism evidence="5">
    <name type="scientific">Christensenella massiliensis</name>
    <dbReference type="NCBI Taxonomy" id="1805714"/>
    <lineage>
        <taxon>Bacteria</taxon>
        <taxon>Bacillati</taxon>
        <taxon>Bacillota</taxon>
        <taxon>Clostridia</taxon>
        <taxon>Christensenellales</taxon>
        <taxon>Christensenellaceae</taxon>
        <taxon>Christensenella</taxon>
    </lineage>
</organism>
<gene>
    <name evidence="5" type="ORF">PUP29_10955</name>
</gene>
<dbReference type="EMBL" id="CP117826">
    <property type="protein sequence ID" value="XCC62034.1"/>
    <property type="molecule type" value="Genomic_DNA"/>
</dbReference>
<dbReference type="PANTHER" id="PTHR21599">
    <property type="entry name" value="GLYCERATE KINASE"/>
    <property type="match status" value="1"/>
</dbReference>
<dbReference type="RefSeq" id="WP_079547777.1">
    <property type="nucleotide sequence ID" value="NZ_CP117826.1"/>
</dbReference>
<reference evidence="5" key="1">
    <citation type="submission" date="2023-02" db="EMBL/GenBank/DDBJ databases">
        <title>Gut commensal Christensenella minuta modulates host metabolism via a new class of secondary bile acids.</title>
        <authorList>
            <person name="Liu C."/>
        </authorList>
    </citation>
    <scope>NUCLEOTIDE SEQUENCE</scope>
    <source>
        <strain evidence="5">CA70</strain>
    </source>
</reference>
<proteinExistence type="inferred from homology"/>
<dbReference type="AlphaFoldDB" id="A0AAU8A875"/>
<accession>A0AAU8A875</accession>
<dbReference type="Gene3D" id="3.40.50.10350">
    <property type="entry name" value="Glycerate kinase, domain 1"/>
    <property type="match status" value="1"/>
</dbReference>
<evidence type="ECO:0000256" key="2">
    <source>
        <dbReference type="ARBA" id="ARBA00022679"/>
    </source>
</evidence>
<dbReference type="NCBIfam" id="TIGR00045">
    <property type="entry name" value="glycerate kinase"/>
    <property type="match status" value="1"/>
</dbReference>
<comment type="similarity">
    <text evidence="1 4">Belongs to the glycerate kinase type-1 family.</text>
</comment>
<dbReference type="SUPFAM" id="SSF110738">
    <property type="entry name" value="Glycerate kinase I"/>
    <property type="match status" value="1"/>
</dbReference>
<name>A0AAU8A875_9FIRM</name>
<protein>
    <submittedName>
        <fullName evidence="5">Glycerate kinase</fullName>
    </submittedName>
</protein>
<dbReference type="PANTHER" id="PTHR21599:SF0">
    <property type="entry name" value="GLYCERATE KINASE"/>
    <property type="match status" value="1"/>
</dbReference>
<evidence type="ECO:0000256" key="3">
    <source>
        <dbReference type="ARBA" id="ARBA00022777"/>
    </source>
</evidence>
<dbReference type="Gene3D" id="3.90.1510.10">
    <property type="entry name" value="Glycerate kinase, domain 2"/>
    <property type="match status" value="1"/>
</dbReference>